<proteinExistence type="predicted"/>
<keyword evidence="5" id="KW-1185">Reference proteome</keyword>
<dbReference type="Pfam" id="PF04825">
    <property type="entry name" value="Rad21_Rec8_N"/>
    <property type="match status" value="1"/>
</dbReference>
<dbReference type="InterPro" id="IPR039781">
    <property type="entry name" value="Rad21/Rec8-like"/>
</dbReference>
<organism evidence="4 5">
    <name type="scientific">Monopterus albus</name>
    <name type="common">Swamp eel</name>
    <dbReference type="NCBI Taxonomy" id="43700"/>
    <lineage>
        <taxon>Eukaryota</taxon>
        <taxon>Metazoa</taxon>
        <taxon>Chordata</taxon>
        <taxon>Craniata</taxon>
        <taxon>Vertebrata</taxon>
        <taxon>Euteleostomi</taxon>
        <taxon>Actinopterygii</taxon>
        <taxon>Neopterygii</taxon>
        <taxon>Teleostei</taxon>
        <taxon>Neoteleostei</taxon>
        <taxon>Acanthomorphata</taxon>
        <taxon>Anabantaria</taxon>
        <taxon>Synbranchiformes</taxon>
        <taxon>Synbranchidae</taxon>
        <taxon>Monopterus</taxon>
    </lineage>
</organism>
<accession>A0A3Q3JQU4</accession>
<protein>
    <recommendedName>
        <fullName evidence="3">Rad21/Rec8-like protein N-terminal domain-containing protein</fullName>
    </recommendedName>
</protein>
<dbReference type="Ensembl" id="ENSMALT00000022694.1">
    <property type="protein sequence ID" value="ENSMALP00000022269.1"/>
    <property type="gene ID" value="ENSMALG00000015542.1"/>
</dbReference>
<evidence type="ECO:0000256" key="2">
    <source>
        <dbReference type="ARBA" id="ARBA00023242"/>
    </source>
</evidence>
<feature type="domain" description="Rad21/Rec8-like protein N-terminal" evidence="3">
    <location>
        <begin position="3"/>
        <end position="101"/>
    </location>
</feature>
<keyword evidence="2" id="KW-0539">Nucleus</keyword>
<dbReference type="GO" id="GO:1990414">
    <property type="term" value="P:replication-born double-strand break repair via sister chromatid exchange"/>
    <property type="evidence" value="ECO:0007669"/>
    <property type="project" value="TreeGrafter"/>
</dbReference>
<dbReference type="STRING" id="43700.ENSMALP00000022269"/>
<dbReference type="GO" id="GO:0003682">
    <property type="term" value="F:chromatin binding"/>
    <property type="evidence" value="ECO:0007669"/>
    <property type="project" value="TreeGrafter"/>
</dbReference>
<evidence type="ECO:0000259" key="3">
    <source>
        <dbReference type="Pfam" id="PF04825"/>
    </source>
</evidence>
<dbReference type="Ensembl" id="ENSMALT00000022702.1">
    <property type="protein sequence ID" value="ENSMALP00000022277.1"/>
    <property type="gene ID" value="ENSMALG00000015542.1"/>
</dbReference>
<comment type="subcellular location">
    <subcellularLocation>
        <location evidence="1">Nucleus</location>
    </subcellularLocation>
</comment>
<reference evidence="4" key="1">
    <citation type="submission" date="2025-05" db="UniProtKB">
        <authorList>
            <consortium name="Ensembl"/>
        </authorList>
    </citation>
    <scope>IDENTIFICATION</scope>
</reference>
<evidence type="ECO:0000256" key="1">
    <source>
        <dbReference type="ARBA" id="ARBA00004123"/>
    </source>
</evidence>
<dbReference type="Proteomes" id="UP000261600">
    <property type="component" value="Unplaced"/>
</dbReference>
<dbReference type="AlphaFoldDB" id="A0A3Q3JQU4"/>
<sequence length="150" mass="17212">MIFYTQLFTSKRGSLAKIWLAAHMEKKLTKTHVFECNLETTVIDIISPKMKIGLRTSGHLLLGVVRIYARKTKYLLADCSDALVKIKMAFRPDQTDMPMEELEATHKAITLMEDFTAFDAQLPPLRYSCLLFFDNLIFTVVVIDTCHFAF</sequence>
<evidence type="ECO:0000313" key="5">
    <source>
        <dbReference type="Proteomes" id="UP000261600"/>
    </source>
</evidence>
<dbReference type="GO" id="GO:0007062">
    <property type="term" value="P:sister chromatid cohesion"/>
    <property type="evidence" value="ECO:0007669"/>
    <property type="project" value="InterPro"/>
</dbReference>
<dbReference type="GO" id="GO:0005634">
    <property type="term" value="C:nucleus"/>
    <property type="evidence" value="ECO:0007669"/>
    <property type="project" value="UniProtKB-SubCell"/>
</dbReference>
<dbReference type="PANTHER" id="PTHR12585">
    <property type="entry name" value="SCC1 / RAD21 FAMILY MEMBER"/>
    <property type="match status" value="1"/>
</dbReference>
<name>A0A3Q3JQU4_MONAL</name>
<dbReference type="PANTHER" id="PTHR12585:SF54">
    <property type="entry name" value="RAD21 COHESIN COMPLEX COMPONENT LIKE 1 ISOFORM X1"/>
    <property type="match status" value="1"/>
</dbReference>
<evidence type="ECO:0000313" key="4">
    <source>
        <dbReference type="Ensembl" id="ENSMALP00000022269.1"/>
    </source>
</evidence>
<dbReference type="InterPro" id="IPR006910">
    <property type="entry name" value="Rad21_Rec8_N"/>
</dbReference>
<dbReference type="GO" id="GO:0008278">
    <property type="term" value="C:cohesin complex"/>
    <property type="evidence" value="ECO:0007669"/>
    <property type="project" value="InterPro"/>
</dbReference>